<dbReference type="SUPFAM" id="SSF51621">
    <property type="entry name" value="Phosphoenolpyruvate/pyruvate domain"/>
    <property type="match status" value="1"/>
</dbReference>
<protein>
    <submittedName>
        <fullName evidence="1">PEP phosphonomutase</fullName>
    </submittedName>
</protein>
<dbReference type="CDD" id="cd00377">
    <property type="entry name" value="ICL_PEPM"/>
    <property type="match status" value="1"/>
</dbReference>
<dbReference type="InterPro" id="IPR015813">
    <property type="entry name" value="Pyrv/PenolPyrv_kinase-like_dom"/>
</dbReference>
<organism evidence="1 2">
    <name type="scientific">Anaeromyxobacter dehalogenans (strain 2CP-C)</name>
    <dbReference type="NCBI Taxonomy" id="290397"/>
    <lineage>
        <taxon>Bacteria</taxon>
        <taxon>Pseudomonadati</taxon>
        <taxon>Myxococcota</taxon>
        <taxon>Myxococcia</taxon>
        <taxon>Myxococcales</taxon>
        <taxon>Cystobacterineae</taxon>
        <taxon>Anaeromyxobacteraceae</taxon>
        <taxon>Anaeromyxobacter</taxon>
    </lineage>
</organism>
<dbReference type="PANTHER" id="PTHR42905:SF16">
    <property type="entry name" value="CARBOXYPHOSPHONOENOLPYRUVATE PHOSPHONOMUTASE-LIKE PROTEIN (AFU_ORTHOLOGUE AFUA_5G07230)"/>
    <property type="match status" value="1"/>
</dbReference>
<dbReference type="Gene3D" id="6.10.250.2750">
    <property type="match status" value="1"/>
</dbReference>
<reference evidence="1 2" key="1">
    <citation type="submission" date="2006-01" db="EMBL/GenBank/DDBJ databases">
        <title>Complete sequence of Anaeromyxobacter dehalogenans 2CP-C.</title>
        <authorList>
            <consortium name="US DOE Joint Genome Institute"/>
            <person name="Copeland A."/>
            <person name="Lucas S."/>
            <person name="Lapidus A."/>
            <person name="Barry K."/>
            <person name="Detter J.C."/>
            <person name="Glavina T."/>
            <person name="Hammon N."/>
            <person name="Israni S."/>
            <person name="Pitluck S."/>
            <person name="Brettin T."/>
            <person name="Bruce D."/>
            <person name="Han C."/>
            <person name="Tapia R."/>
            <person name="Gilna P."/>
            <person name="Kiss H."/>
            <person name="Schmutz J."/>
            <person name="Larimer F."/>
            <person name="Land M."/>
            <person name="Kyrpides N."/>
            <person name="Anderson I."/>
            <person name="Sanford R.A."/>
            <person name="Ritalahti K.M."/>
            <person name="Thomas H.S."/>
            <person name="Kirby J.R."/>
            <person name="Zhulin I.B."/>
            <person name="Loeffler F.E."/>
            <person name="Richardson P."/>
        </authorList>
    </citation>
    <scope>NUCLEOTIDE SEQUENCE [LARGE SCALE GENOMIC DNA]</scope>
    <source>
        <strain evidence="1 2">2CP-C</strain>
    </source>
</reference>
<accession>Q2IK57</accession>
<dbReference type="InterPro" id="IPR039556">
    <property type="entry name" value="ICL/PEPM"/>
</dbReference>
<dbReference type="PANTHER" id="PTHR42905">
    <property type="entry name" value="PHOSPHOENOLPYRUVATE CARBOXYLASE"/>
    <property type="match status" value="1"/>
</dbReference>
<dbReference type="eggNOG" id="COG2513">
    <property type="taxonomic scope" value="Bacteria"/>
</dbReference>
<dbReference type="KEGG" id="ade:Adeh_2263"/>
<proteinExistence type="predicted"/>
<dbReference type="AlphaFoldDB" id="Q2IK57"/>
<dbReference type="RefSeq" id="WP_011421315.1">
    <property type="nucleotide sequence ID" value="NC_007760.1"/>
</dbReference>
<dbReference type="OrthoDB" id="9771433at2"/>
<dbReference type="InterPro" id="IPR040442">
    <property type="entry name" value="Pyrv_kinase-like_dom_sf"/>
</dbReference>
<dbReference type="Proteomes" id="UP000001935">
    <property type="component" value="Chromosome"/>
</dbReference>
<sequence>MTSTDEKRRAFRALHQDGCFVLPNPWDAGTARALQRAGFRALATTSAGFAFSRGLPDGAVGCQEMLAHVRELVAATPLPVNADLEDGYGATAEEVAANVRACVDAGVAGLSIEDATGDPAAPLYPADEAVARLRAARRAIDAAGGGVVLTGRSEGFVAGRPDLAETIRRLVAYAEAGADCLYAPGLTARDQVAAVVRAVAPRPVNVLAGGPAFTVAELAALGVRRVSVGSALARAAWGAFLEASREIAERGTFERLGDAPGYAALNALLRPDAAQGHGA</sequence>
<dbReference type="Pfam" id="PF13714">
    <property type="entry name" value="PEP_mutase"/>
    <property type="match status" value="1"/>
</dbReference>
<dbReference type="EMBL" id="CP000251">
    <property type="protein sequence ID" value="ABC82033.1"/>
    <property type="molecule type" value="Genomic_DNA"/>
</dbReference>
<gene>
    <name evidence="1" type="ordered locus">Adeh_2263</name>
</gene>
<evidence type="ECO:0000313" key="2">
    <source>
        <dbReference type="Proteomes" id="UP000001935"/>
    </source>
</evidence>
<name>Q2IK57_ANADE</name>
<evidence type="ECO:0000313" key="1">
    <source>
        <dbReference type="EMBL" id="ABC82033.1"/>
    </source>
</evidence>
<dbReference type="HOGENOM" id="CLU_027389_2_1_7"/>
<dbReference type="Gene3D" id="3.20.20.60">
    <property type="entry name" value="Phosphoenolpyruvate-binding domains"/>
    <property type="match status" value="1"/>
</dbReference>
<dbReference type="STRING" id="290397.Adeh_2263"/>
<dbReference type="GO" id="GO:0003824">
    <property type="term" value="F:catalytic activity"/>
    <property type="evidence" value="ECO:0007669"/>
    <property type="project" value="InterPro"/>
</dbReference>